<keyword evidence="4" id="KW-1185">Reference proteome</keyword>
<proteinExistence type="predicted"/>
<dbReference type="Gene3D" id="2.60.120.260">
    <property type="entry name" value="Galactose-binding domain-like"/>
    <property type="match status" value="1"/>
</dbReference>
<feature type="chain" id="PRO_5036997151" description="F5/8 type C domain-containing protein" evidence="1">
    <location>
        <begin position="31"/>
        <end position="917"/>
    </location>
</feature>
<dbReference type="InterPro" id="IPR013320">
    <property type="entry name" value="ConA-like_dom_sf"/>
</dbReference>
<dbReference type="InterPro" id="IPR059177">
    <property type="entry name" value="GH29D-like_dom"/>
</dbReference>
<protein>
    <recommendedName>
        <fullName evidence="2">F5/8 type C domain-containing protein</fullName>
    </recommendedName>
</protein>
<feature type="signal peptide" evidence="1">
    <location>
        <begin position="1"/>
        <end position="30"/>
    </location>
</feature>
<reference evidence="3" key="2">
    <citation type="submission" date="2020-09" db="EMBL/GenBank/DDBJ databases">
        <authorList>
            <person name="Sun Q."/>
            <person name="Zhou Y."/>
        </authorList>
    </citation>
    <scope>NUCLEOTIDE SEQUENCE</scope>
    <source>
        <strain evidence="3">CGMCC 1.15447</strain>
    </source>
</reference>
<dbReference type="PROSITE" id="PS51257">
    <property type="entry name" value="PROKAR_LIPOPROTEIN"/>
    <property type="match status" value="1"/>
</dbReference>
<feature type="domain" description="F5/8 type C" evidence="2">
    <location>
        <begin position="772"/>
        <end position="917"/>
    </location>
</feature>
<sequence length="917" mass="96053">MHRASLSSLPKRVLILLACLSLTACVYAPAQTSMSIDSFDGAPTTNEINSFVSYVTAQTPATNNIGNNWAQGTSGEEVKAMGMVYEITQNTAILDQMIRFCDAVLSERDDLAPAPTGQIVIWTGNVDPVWPNTTTTPIGTGGEQGDPVGHLGNCARLILQTPSIWNNTVTIGDPDGYGATYLARAKTYVQQGDTSISGHILKYELDLSNSDHQYFAAADPYKGGTPVPWNQQMMFNYAFQNLAIDHDILGDNPTLAAQYHKIVQDSINWFFASGVTSYTDNAGNTAYSWGYAMPATTKEDNDHGSLDVNGFYRAYMTGEYGITPAMMVPFGNTFNDVMTLGPGDYSGVIDGTTGSGNSASTDYIRSGWLLTADFLPADYETMVGADFTAGGTTTSADRFSKFLWLKNKRYQSFTFTATPASQTVSAGSNTSFIATVTAQGAFAGNVTPSVTGLPTGATATFSPATITGGGDSTLTVQTSSSTPTGTYPLTILAMSMGSVSQTATVNLTVSAEPAAAAPTFSPSGGTYTTAQSVTISTTTSGATIRYTTNGTAPSETNGTIYTGPVAISSTTTLEAIAYESGYTDSSVTSANYTISSTTLPSGWSDTDIGAPGVAGSATYSGTTFTVNGSGTDIYNTSDQFNYVSTAANGNITITARVASQTNTNSWAKAGVMIRETTAAGSTYVGIYITPGKGASLQYRATTNASAINGPEVTGPVAPYWVQLTRSGSTFTASISPDGTTWTQVGTETVTMATNATAGLAVCSHNNTVLNTSTFDNVNITAAPSNGLPISATAESGDDGGGHTVAMTIDGNYSTYWQSTTNGSNSAYVQYDLGSTQSVNSVKIAWYLGNTRSTWFDVDTSTDGSTWATTLSGVNSSGTTTALETYNFTSAVNARYVRYVCYGTNHDNVNAIAETQIW</sequence>
<dbReference type="InterPro" id="IPR000421">
    <property type="entry name" value="FA58C"/>
</dbReference>
<comment type="caution">
    <text evidence="3">The sequence shown here is derived from an EMBL/GenBank/DDBJ whole genome shotgun (WGS) entry which is preliminary data.</text>
</comment>
<name>A0A916RL70_9BACT</name>
<dbReference type="RefSeq" id="WP_188758280.1">
    <property type="nucleotide sequence ID" value="NZ_BMJB01000001.1"/>
</dbReference>
<reference evidence="3" key="1">
    <citation type="journal article" date="2014" name="Int. J. Syst. Evol. Microbiol.">
        <title>Complete genome sequence of Corynebacterium casei LMG S-19264T (=DSM 44701T), isolated from a smear-ripened cheese.</title>
        <authorList>
            <consortium name="US DOE Joint Genome Institute (JGI-PGF)"/>
            <person name="Walter F."/>
            <person name="Albersmeier A."/>
            <person name="Kalinowski J."/>
            <person name="Ruckert C."/>
        </authorList>
    </citation>
    <scope>NUCLEOTIDE SEQUENCE</scope>
    <source>
        <strain evidence="3">CGMCC 1.15447</strain>
    </source>
</reference>
<dbReference type="PROSITE" id="PS50022">
    <property type="entry name" value="FA58C_3"/>
    <property type="match status" value="1"/>
</dbReference>
<keyword evidence="1" id="KW-0732">Signal</keyword>
<dbReference type="SUPFAM" id="SSF49899">
    <property type="entry name" value="Concanavalin A-like lectins/glucanases"/>
    <property type="match status" value="1"/>
</dbReference>
<dbReference type="Pfam" id="PF00754">
    <property type="entry name" value="F5_F8_type_C"/>
    <property type="match status" value="1"/>
</dbReference>
<dbReference type="InterPro" id="IPR008979">
    <property type="entry name" value="Galactose-bd-like_sf"/>
</dbReference>
<dbReference type="Proteomes" id="UP000648801">
    <property type="component" value="Unassembled WGS sequence"/>
</dbReference>
<dbReference type="EMBL" id="BMJB01000001">
    <property type="protein sequence ID" value="GGA61489.1"/>
    <property type="molecule type" value="Genomic_DNA"/>
</dbReference>
<accession>A0A916RL70</accession>
<dbReference type="SUPFAM" id="SSF49785">
    <property type="entry name" value="Galactose-binding domain-like"/>
    <property type="match status" value="1"/>
</dbReference>
<evidence type="ECO:0000256" key="1">
    <source>
        <dbReference type="SAM" id="SignalP"/>
    </source>
</evidence>
<organism evidence="3 4">
    <name type="scientific">Edaphobacter acidisoli</name>
    <dbReference type="NCBI Taxonomy" id="2040573"/>
    <lineage>
        <taxon>Bacteria</taxon>
        <taxon>Pseudomonadati</taxon>
        <taxon>Acidobacteriota</taxon>
        <taxon>Terriglobia</taxon>
        <taxon>Terriglobales</taxon>
        <taxon>Acidobacteriaceae</taxon>
        <taxon>Edaphobacter</taxon>
    </lineage>
</organism>
<gene>
    <name evidence="3" type="ORF">GCM10011507_11240</name>
</gene>
<dbReference type="Pfam" id="PF13290">
    <property type="entry name" value="CHB_HEX_C_1"/>
    <property type="match status" value="1"/>
</dbReference>
<dbReference type="AlphaFoldDB" id="A0A916RL70"/>
<evidence type="ECO:0000313" key="4">
    <source>
        <dbReference type="Proteomes" id="UP000648801"/>
    </source>
</evidence>
<evidence type="ECO:0000259" key="2">
    <source>
        <dbReference type="PROSITE" id="PS50022"/>
    </source>
</evidence>
<evidence type="ECO:0000313" key="3">
    <source>
        <dbReference type="EMBL" id="GGA61489.1"/>
    </source>
</evidence>
<dbReference type="Gene3D" id="2.60.120.200">
    <property type="match status" value="1"/>
</dbReference>